<dbReference type="SUPFAM" id="SSF55816">
    <property type="entry name" value="5'-nucleotidase (syn. UDP-sugar hydrolase), C-terminal domain"/>
    <property type="match status" value="1"/>
</dbReference>
<dbReference type="Proteomes" id="UP001234343">
    <property type="component" value="Unassembled WGS sequence"/>
</dbReference>
<evidence type="ECO:0000313" key="3">
    <source>
        <dbReference type="EMBL" id="MDM7860465.1"/>
    </source>
</evidence>
<dbReference type="InterPro" id="IPR008334">
    <property type="entry name" value="5'-Nucleotdase_C"/>
</dbReference>
<protein>
    <submittedName>
        <fullName evidence="3">5'-nucleotidase C-terminal domain-containing protein</fullName>
    </submittedName>
</protein>
<name>A0ABT7SWB3_9ALTE</name>
<organism evidence="3 4">
    <name type="scientific">Alteromonas arenosi</name>
    <dbReference type="NCBI Taxonomy" id="3055817"/>
    <lineage>
        <taxon>Bacteria</taxon>
        <taxon>Pseudomonadati</taxon>
        <taxon>Pseudomonadota</taxon>
        <taxon>Gammaproteobacteria</taxon>
        <taxon>Alteromonadales</taxon>
        <taxon>Alteromonadaceae</taxon>
        <taxon>Alteromonas/Salinimonas group</taxon>
        <taxon>Alteromonas</taxon>
    </lineage>
</organism>
<evidence type="ECO:0000313" key="4">
    <source>
        <dbReference type="Proteomes" id="UP001234343"/>
    </source>
</evidence>
<dbReference type="Pfam" id="PF02872">
    <property type="entry name" value="5_nucleotid_C"/>
    <property type="match status" value="1"/>
</dbReference>
<evidence type="ECO:0000256" key="1">
    <source>
        <dbReference type="RuleBase" id="RU362119"/>
    </source>
</evidence>
<keyword evidence="1" id="KW-0378">Hydrolase</keyword>
<feature type="signal peptide" evidence="1">
    <location>
        <begin position="1"/>
        <end position="22"/>
    </location>
</feature>
<dbReference type="SUPFAM" id="SSF56300">
    <property type="entry name" value="Metallo-dependent phosphatases"/>
    <property type="match status" value="1"/>
</dbReference>
<dbReference type="PRINTS" id="PR01607">
    <property type="entry name" value="APYRASEFAMLY"/>
</dbReference>
<feature type="domain" description="5'-Nucleotidase C-terminal" evidence="2">
    <location>
        <begin position="302"/>
        <end position="457"/>
    </location>
</feature>
<comment type="caution">
    <text evidence="3">The sequence shown here is derived from an EMBL/GenBank/DDBJ whole genome shotgun (WGS) entry which is preliminary data.</text>
</comment>
<dbReference type="InterPro" id="IPR029052">
    <property type="entry name" value="Metallo-depent_PP-like"/>
</dbReference>
<dbReference type="Gene3D" id="3.60.21.10">
    <property type="match status" value="1"/>
</dbReference>
<keyword evidence="1" id="KW-0547">Nucleotide-binding</keyword>
<dbReference type="PANTHER" id="PTHR11575">
    <property type="entry name" value="5'-NUCLEOTIDASE-RELATED"/>
    <property type="match status" value="1"/>
</dbReference>
<gene>
    <name evidence="3" type="ORF">QTP81_07640</name>
</gene>
<evidence type="ECO:0000259" key="2">
    <source>
        <dbReference type="Pfam" id="PF02872"/>
    </source>
</evidence>
<reference evidence="3 4" key="1">
    <citation type="submission" date="2023-06" db="EMBL/GenBank/DDBJ databases">
        <title>Alteromonas sp. ASW11-36 isolated from intertidal sand.</title>
        <authorList>
            <person name="Li Y."/>
        </authorList>
    </citation>
    <scope>NUCLEOTIDE SEQUENCE [LARGE SCALE GENOMIC DNA]</scope>
    <source>
        <strain evidence="3 4">ASW11-36</strain>
    </source>
</reference>
<feature type="chain" id="PRO_5045003751" evidence="1">
    <location>
        <begin position="23"/>
        <end position="497"/>
    </location>
</feature>
<dbReference type="Gene3D" id="3.90.780.10">
    <property type="entry name" value="5'-Nucleotidase, C-terminal domain"/>
    <property type="match status" value="1"/>
</dbReference>
<dbReference type="InterPro" id="IPR006179">
    <property type="entry name" value="5_nucleotidase/apyrase"/>
</dbReference>
<accession>A0ABT7SWB3</accession>
<sequence>MRRLILGFVALTSCLSACCVSAEHQVTLVYAADLPIIGAPNHGDYAELATLLEQQRGANRENLLFVFGGASLAPSPLASFDSGSHIVDILNNLEPDVMSITKREFSYFEDELILRSYEAAFPLLLSNATDKETEQPLDGIYTDLIVNKQNANIGFISIVSQNITAEYLLKRLEISSPEQAVMNISKQLRAEGADAIVLLHSDMFDFIKPALDQGIIDISIQSEPNNVLQVIPIDERHPNQLVLDDLGAAAVIEVHFSHDAQNSRVTVEKESIELASLVPNPAIAQIINRYQSRLNTQLKQQIATIAEPFDTLRETVRTKESGFGNFITDAMRKEGQADIALINSGVIRGDRAYSAGYPFTRRDLLHELPFRARLVVIEVTGQDIVAALENGVSQYEVTKGRFPQVSGLSFSIDVNAPVNQRITNVSVDGAPVQSDKTYILATSDYLFSGGDGYTMFEGATRRFENAPTAPLVSEVVSRAMQRADRVNLVEQGRITFD</sequence>
<dbReference type="PANTHER" id="PTHR11575:SF24">
    <property type="entry name" value="5'-NUCLEOTIDASE"/>
    <property type="match status" value="1"/>
</dbReference>
<dbReference type="InterPro" id="IPR036907">
    <property type="entry name" value="5'-Nucleotdase_C_sf"/>
</dbReference>
<keyword evidence="4" id="KW-1185">Reference proteome</keyword>
<comment type="similarity">
    <text evidence="1">Belongs to the 5'-nucleotidase family.</text>
</comment>
<proteinExistence type="inferred from homology"/>
<keyword evidence="1" id="KW-0732">Signal</keyword>
<dbReference type="RefSeq" id="WP_289364761.1">
    <property type="nucleotide sequence ID" value="NZ_JAUCBP010000007.1"/>
</dbReference>
<dbReference type="EMBL" id="JAUCBP010000007">
    <property type="protein sequence ID" value="MDM7860465.1"/>
    <property type="molecule type" value="Genomic_DNA"/>
</dbReference>